<sequence length="1075" mass="122304">MAERRNDENNRASPTPLSEEALAALQQGLAPDNHGEDYKTLYENERYLKLDEAHKTLHALQHGTDERLKQFELRLKKVESSASTGARSPSVNSEASDLEDDHQLGYEENTIPEYISVNFELFKNRYGEKDGKNCIEVLIAGSDFDEQVRQELGRRGELDEKDHKRRVNYDEDDEVLIQRVRIQSPAILSLLCTTLDDPHANLEWKGQNRTTFYRPFVWFAYVQDKMKAELRKLEDHWSNLWYLFQPGELIYTNNITIRPPNIGGLYPKEHIGRLSGLSKPDATSTHRCNKPAYLACTSRKSRIENIDFMVRYYSLDYNGNEFGRVECFTIVPFFEGLRDVTRLPIYPLRFHKEQEALKKSFLDTGSKFRDAVFSRHMGYCGWTRPWVTQIPPPPTPARPANSESFEEAFNTNQALQPRGTTIRDSRYIESDVVIDVVEATRASQEARNRFPVLNKSIPAMHACQDLIEIIRWSDKKRTERLSVIQDRTQVEDAISYLEVGRLRGADRFVKPQKHPEWTTDDILLLPQRVHAYALRERKFFEADVRRLRRLQTDTDAFGSLKIDPGHIRIVKAVVSSHFQRKEMEEMPEFTNLMDQDLIRGKGRGLVILLHGAPGVGKTATAEAVALWHKRPLFVITCGDLGFTPQGVESSLGEIFRLAHLWNCVLLLDEADVFLSQRETNSLQRNALVSVFLRVLEYYNGILFLTTNRVGTLDEAFKSRVHLSLYYPALGKTQTEEITRMNLVRLRTIEQQRAKATGKKPLFIEMEKICRFSTEHWDRHEKNDGEGRWNGRQIRNAVQIAASLAWYDRKTSTDPGAEELPPILDERHFQTVEKTMTLFEGYMTKTRGGTDTFISQQRSERYDRFKGGDSSSWEEGRPTAPGPDLSSSARGGQAVGGCHNSYQSRQRTPQQQTWSRNPMPNAAGPANPFMAGPSYSLSPSQPYGQNIPHYQQQQVQTGYGGQASQQPAHINPSPALINMHTDQGPQMPQSSAAGTQCYSQNQMPHLSPHSTYAAPGAIYTPEWQQGTNYQPGDSTPRSSHHTGNNVLGSIGAMNTPSMNPDGDNRPLGQPLFQQQG</sequence>
<feature type="region of interest" description="Disordered" evidence="1">
    <location>
        <begin position="845"/>
        <end position="993"/>
    </location>
</feature>
<dbReference type="Pfam" id="PF22942">
    <property type="entry name" value="DUF7025"/>
    <property type="match status" value="1"/>
</dbReference>
<dbReference type="Gene3D" id="3.40.50.300">
    <property type="entry name" value="P-loop containing nucleotide triphosphate hydrolases"/>
    <property type="match status" value="1"/>
</dbReference>
<dbReference type="InterPro" id="IPR003593">
    <property type="entry name" value="AAA+_ATPase"/>
</dbReference>
<dbReference type="Proteomes" id="UP001392437">
    <property type="component" value="Unassembled WGS sequence"/>
</dbReference>
<reference evidence="3 4" key="1">
    <citation type="submission" date="2023-01" db="EMBL/GenBank/DDBJ databases">
        <title>Analysis of 21 Apiospora genomes using comparative genomics revels a genus with tremendous synthesis potential of carbohydrate active enzymes and secondary metabolites.</title>
        <authorList>
            <person name="Sorensen T."/>
        </authorList>
    </citation>
    <scope>NUCLEOTIDE SEQUENCE [LARGE SCALE GENOMIC DNA]</scope>
    <source>
        <strain evidence="3 4">CBS 117206</strain>
    </source>
</reference>
<dbReference type="PANTHER" id="PTHR46411:SF3">
    <property type="entry name" value="AAA+ ATPASE DOMAIN-CONTAINING PROTEIN"/>
    <property type="match status" value="1"/>
</dbReference>
<dbReference type="InterPro" id="IPR003959">
    <property type="entry name" value="ATPase_AAA_core"/>
</dbReference>
<dbReference type="CDD" id="cd19481">
    <property type="entry name" value="RecA-like_protease"/>
    <property type="match status" value="1"/>
</dbReference>
<dbReference type="EMBL" id="JAQQWP010000009">
    <property type="protein sequence ID" value="KAK8100463.1"/>
    <property type="molecule type" value="Genomic_DNA"/>
</dbReference>
<dbReference type="AlphaFoldDB" id="A0AAW0QGY5"/>
<evidence type="ECO:0000259" key="2">
    <source>
        <dbReference type="SMART" id="SM00382"/>
    </source>
</evidence>
<feature type="compositionally biased region" description="Polar residues" evidence="1">
    <location>
        <begin position="1022"/>
        <end position="1057"/>
    </location>
</feature>
<feature type="compositionally biased region" description="Basic and acidic residues" evidence="1">
    <location>
        <begin position="857"/>
        <end position="866"/>
    </location>
</feature>
<feature type="compositionally biased region" description="Polar residues" evidence="1">
    <location>
        <begin position="979"/>
        <end position="993"/>
    </location>
</feature>
<protein>
    <recommendedName>
        <fullName evidence="2">AAA+ ATPase domain-containing protein</fullName>
    </recommendedName>
</protein>
<dbReference type="InterPro" id="IPR056599">
    <property type="entry name" value="AAA_lid_fung"/>
</dbReference>
<dbReference type="GO" id="GO:0016887">
    <property type="term" value="F:ATP hydrolysis activity"/>
    <property type="evidence" value="ECO:0007669"/>
    <property type="project" value="InterPro"/>
</dbReference>
<evidence type="ECO:0000256" key="1">
    <source>
        <dbReference type="SAM" id="MobiDB-lite"/>
    </source>
</evidence>
<feature type="compositionally biased region" description="Polar residues" evidence="1">
    <location>
        <begin position="846"/>
        <end position="856"/>
    </location>
</feature>
<evidence type="ECO:0000313" key="3">
    <source>
        <dbReference type="EMBL" id="KAK8100463.1"/>
    </source>
</evidence>
<dbReference type="GO" id="GO:0005524">
    <property type="term" value="F:ATP binding"/>
    <property type="evidence" value="ECO:0007669"/>
    <property type="project" value="InterPro"/>
</dbReference>
<feature type="domain" description="AAA+ ATPase" evidence="2">
    <location>
        <begin position="603"/>
        <end position="730"/>
    </location>
</feature>
<organism evidence="3 4">
    <name type="scientific">Apiospora kogelbergensis</name>
    <dbReference type="NCBI Taxonomy" id="1337665"/>
    <lineage>
        <taxon>Eukaryota</taxon>
        <taxon>Fungi</taxon>
        <taxon>Dikarya</taxon>
        <taxon>Ascomycota</taxon>
        <taxon>Pezizomycotina</taxon>
        <taxon>Sordariomycetes</taxon>
        <taxon>Xylariomycetidae</taxon>
        <taxon>Amphisphaeriales</taxon>
        <taxon>Apiosporaceae</taxon>
        <taxon>Apiospora</taxon>
    </lineage>
</organism>
<feature type="compositionally biased region" description="Polar residues" evidence="1">
    <location>
        <begin position="934"/>
        <end position="943"/>
    </location>
</feature>
<name>A0AAW0QGY5_9PEZI</name>
<dbReference type="SUPFAM" id="SSF52540">
    <property type="entry name" value="P-loop containing nucleoside triphosphate hydrolases"/>
    <property type="match status" value="1"/>
</dbReference>
<dbReference type="Pfam" id="PF00004">
    <property type="entry name" value="AAA"/>
    <property type="match status" value="1"/>
</dbReference>
<dbReference type="Pfam" id="PF23232">
    <property type="entry name" value="AAA_lid_13"/>
    <property type="match status" value="1"/>
</dbReference>
<gene>
    <name evidence="3" type="ORF">PG999_010837</name>
</gene>
<feature type="region of interest" description="Disordered" evidence="1">
    <location>
        <begin position="1022"/>
        <end position="1075"/>
    </location>
</feature>
<feature type="compositionally biased region" description="Polar residues" evidence="1">
    <location>
        <begin position="899"/>
        <end position="915"/>
    </location>
</feature>
<feature type="compositionally biased region" description="Polar residues" evidence="1">
    <location>
        <begin position="80"/>
        <end position="95"/>
    </location>
</feature>
<keyword evidence="4" id="KW-1185">Reference proteome</keyword>
<dbReference type="PANTHER" id="PTHR46411">
    <property type="entry name" value="FAMILY ATPASE, PUTATIVE-RELATED"/>
    <property type="match status" value="1"/>
</dbReference>
<feature type="compositionally biased region" description="Low complexity" evidence="1">
    <location>
        <begin position="916"/>
        <end position="932"/>
    </location>
</feature>
<dbReference type="InterPro" id="IPR054289">
    <property type="entry name" value="DUF7025"/>
</dbReference>
<accession>A0AAW0QGY5</accession>
<evidence type="ECO:0000313" key="4">
    <source>
        <dbReference type="Proteomes" id="UP001392437"/>
    </source>
</evidence>
<dbReference type="SMART" id="SM00382">
    <property type="entry name" value="AAA"/>
    <property type="match status" value="1"/>
</dbReference>
<proteinExistence type="predicted"/>
<dbReference type="InterPro" id="IPR027417">
    <property type="entry name" value="P-loop_NTPase"/>
</dbReference>
<comment type="caution">
    <text evidence="3">The sequence shown here is derived from an EMBL/GenBank/DDBJ whole genome shotgun (WGS) entry which is preliminary data.</text>
</comment>
<feature type="region of interest" description="Disordered" evidence="1">
    <location>
        <begin position="79"/>
        <end position="101"/>
    </location>
</feature>